<dbReference type="Proteomes" id="UP001203852">
    <property type="component" value="Unassembled WGS sequence"/>
</dbReference>
<evidence type="ECO:0008006" key="10">
    <source>
        <dbReference type="Google" id="ProtNLM"/>
    </source>
</evidence>
<keyword evidence="4" id="KW-0456">Lyase</keyword>
<dbReference type="Gene3D" id="3.30.499.10">
    <property type="entry name" value="Aconitase, domain 3"/>
    <property type="match status" value="2"/>
</dbReference>
<dbReference type="SUPFAM" id="SSF53732">
    <property type="entry name" value="Aconitase iron-sulfur domain"/>
    <property type="match status" value="1"/>
</dbReference>
<dbReference type="GO" id="GO:0016829">
    <property type="term" value="F:lyase activity"/>
    <property type="evidence" value="ECO:0007669"/>
    <property type="project" value="UniProtKB-KW"/>
</dbReference>
<evidence type="ECO:0000256" key="5">
    <source>
        <dbReference type="SAM" id="MobiDB-lite"/>
    </source>
</evidence>
<feature type="region of interest" description="Disordered" evidence="5">
    <location>
        <begin position="423"/>
        <end position="444"/>
    </location>
</feature>
<dbReference type="AlphaFoldDB" id="A0AAN6IH87"/>
<feature type="domain" description="Aconitase/3-isopropylmalate dehydratase large subunit alpha/beta/alpha" evidence="6">
    <location>
        <begin position="80"/>
        <end position="148"/>
    </location>
</feature>
<dbReference type="InterPro" id="IPR000573">
    <property type="entry name" value="AconitaseA/IPMdHydase_ssu_swvl"/>
</dbReference>
<evidence type="ECO:0000313" key="9">
    <source>
        <dbReference type="Proteomes" id="UP001203852"/>
    </source>
</evidence>
<dbReference type="SUPFAM" id="SSF52016">
    <property type="entry name" value="LeuD/IlvD-like"/>
    <property type="match status" value="1"/>
</dbReference>
<organism evidence="8 9">
    <name type="scientific">Exophiala viscosa</name>
    <dbReference type="NCBI Taxonomy" id="2486360"/>
    <lineage>
        <taxon>Eukaryota</taxon>
        <taxon>Fungi</taxon>
        <taxon>Dikarya</taxon>
        <taxon>Ascomycota</taxon>
        <taxon>Pezizomycotina</taxon>
        <taxon>Eurotiomycetes</taxon>
        <taxon>Chaetothyriomycetidae</taxon>
        <taxon>Chaetothyriales</taxon>
        <taxon>Herpotrichiellaceae</taxon>
        <taxon>Exophiala</taxon>
    </lineage>
</organism>
<evidence type="ECO:0000256" key="4">
    <source>
        <dbReference type="ARBA" id="ARBA00023239"/>
    </source>
</evidence>
<keyword evidence="2" id="KW-0408">Iron</keyword>
<evidence type="ECO:0000256" key="3">
    <source>
        <dbReference type="ARBA" id="ARBA00023014"/>
    </source>
</evidence>
<evidence type="ECO:0000313" key="8">
    <source>
        <dbReference type="EMBL" id="KAI1617378.1"/>
    </source>
</evidence>
<dbReference type="GO" id="GO:0046872">
    <property type="term" value="F:metal ion binding"/>
    <property type="evidence" value="ECO:0007669"/>
    <property type="project" value="UniProtKB-KW"/>
</dbReference>
<dbReference type="EMBL" id="MU404350">
    <property type="protein sequence ID" value="KAI1617378.1"/>
    <property type="molecule type" value="Genomic_DNA"/>
</dbReference>
<dbReference type="Pfam" id="PF00694">
    <property type="entry name" value="Aconitase_C"/>
    <property type="match status" value="1"/>
</dbReference>
<evidence type="ECO:0000259" key="6">
    <source>
        <dbReference type="Pfam" id="PF00330"/>
    </source>
</evidence>
<keyword evidence="9" id="KW-1185">Reference proteome</keyword>
<evidence type="ECO:0000256" key="2">
    <source>
        <dbReference type="ARBA" id="ARBA00023004"/>
    </source>
</evidence>
<reference evidence="8" key="1">
    <citation type="journal article" date="2022" name="bioRxiv">
        <title>Deciphering the potential niche of two novel black yeast fungi from a biological soil crust based on their genomes, phenotypes, and melanin regulation.</title>
        <authorList>
            <consortium name="DOE Joint Genome Institute"/>
            <person name="Carr E.C."/>
            <person name="Barton Q."/>
            <person name="Grambo S."/>
            <person name="Sullivan M."/>
            <person name="Renfro C.M."/>
            <person name="Kuo A."/>
            <person name="Pangilinan J."/>
            <person name="Lipzen A."/>
            <person name="Keymanesh K."/>
            <person name="Savage E."/>
            <person name="Barry K."/>
            <person name="Grigoriev I.V."/>
            <person name="Riekhof W.R."/>
            <person name="Harris S.S."/>
        </authorList>
    </citation>
    <scope>NUCLEOTIDE SEQUENCE</scope>
    <source>
        <strain evidence="8">JF 03-4F</strain>
    </source>
</reference>
<name>A0AAN6IH87_9EURO</name>
<dbReference type="InterPro" id="IPR015928">
    <property type="entry name" value="Aconitase/3IPM_dehydase_swvl"/>
</dbReference>
<protein>
    <recommendedName>
        <fullName evidence="10">Aconitase/3-isopropylmalate dehydratase large subunit alpha/beta/alpha domain-containing protein</fullName>
    </recommendedName>
</protein>
<dbReference type="PANTHER" id="PTHR43822">
    <property type="entry name" value="HOMOACONITASE, MITOCHONDRIAL-RELATED"/>
    <property type="match status" value="1"/>
</dbReference>
<evidence type="ECO:0000259" key="7">
    <source>
        <dbReference type="Pfam" id="PF00694"/>
    </source>
</evidence>
<dbReference type="InterPro" id="IPR001030">
    <property type="entry name" value="Acoase/IPM_deHydtase_lsu_aba"/>
</dbReference>
<dbReference type="PRINTS" id="PR00415">
    <property type="entry name" value="ACONITASE"/>
</dbReference>
<dbReference type="InterPro" id="IPR050067">
    <property type="entry name" value="IPM_dehydratase_rel_enz"/>
</dbReference>
<dbReference type="PANTHER" id="PTHR43822:SF2">
    <property type="entry name" value="HOMOACONITASE, MITOCHONDRIAL"/>
    <property type="match status" value="1"/>
</dbReference>
<keyword evidence="3" id="KW-0411">Iron-sulfur</keyword>
<sequence length="647" mass="71471">MEGLEGRLKPGDIIRVDVDWIMASELSWSAMEKWYNQLGKPGIYRNDRFWLAGGHVVDPRIMEKPKIKPFRQFKMTENQGMNYTIMHTEFCRERAQPGMLVIGSDSHTCSGGSVSCLAIGLGVADVLLPLVTGETWFKVPETLEIRFELKRNTVAAERIVEFTGPGVQHLSRDARFAIANMCTEFGAVTGIFVPDAVTQQFVNKRKHPKYKSSAMYFRPDDDAEYAETHIIDLAQVESFVARYPKPDDVVPVSELAGLELQGCFIGACTTAEEDIVLAAFVLEEAMKRGARPTKSGKRKVVPGSRPILSNLRKHGLTEIFNRAGWEIGVPSCSYCVGMSADQAAQGETWLTSQNRNFENRMGPGSFGNLASAVTVAASSFDMKVTDPTPLLDAIDMNKVREMLGLKTSEQEALEEPLYVEPGAQEVSPQQSTSSKKATATPASPSSLISGRVYLLPDFVDTDALAPNEALSQPNITRQKLGTYCLYHTHPDFRQRVKEGQNIVVAGEGFGCGSSREDAVFALQAVGVQCVIAKSFAFIYGRNQPNLGLLGFELKDSRFWAVVDNNKSMKIDLDHTVLRLEVEPGIWEPFPFQLSQMQRRLMDCGGAEKAFSRYGKNLWQALTAHSSDGTAEVSGLPKVDVQPSKTEW</sequence>
<feature type="domain" description="Aconitase/3-isopropylmalate dehydratase large subunit alpha/beta/alpha" evidence="6">
    <location>
        <begin position="256"/>
        <end position="380"/>
    </location>
</feature>
<dbReference type="GO" id="GO:0170038">
    <property type="term" value="P:proteinogenic amino acid biosynthetic process"/>
    <property type="evidence" value="ECO:0007669"/>
    <property type="project" value="UniProtKB-ARBA"/>
</dbReference>
<feature type="compositionally biased region" description="Polar residues" evidence="5">
    <location>
        <begin position="426"/>
        <end position="444"/>
    </location>
</feature>
<feature type="domain" description="Aconitase A/isopropylmalate dehydratase small subunit swivel" evidence="7">
    <location>
        <begin position="491"/>
        <end position="555"/>
    </location>
</feature>
<accession>A0AAN6IH87</accession>
<proteinExistence type="predicted"/>
<evidence type="ECO:0000256" key="1">
    <source>
        <dbReference type="ARBA" id="ARBA00022723"/>
    </source>
</evidence>
<dbReference type="InterPro" id="IPR015931">
    <property type="entry name" value="Acnase/IPM_dHydase_lsu_aba_1/3"/>
</dbReference>
<gene>
    <name evidence="8" type="ORF">EDD36DRAFT_454669</name>
</gene>
<feature type="domain" description="Aconitase/3-isopropylmalate dehydratase large subunit alpha/beta/alpha" evidence="6">
    <location>
        <begin position="155"/>
        <end position="255"/>
    </location>
</feature>
<keyword evidence="1" id="KW-0479">Metal-binding</keyword>
<dbReference type="GO" id="GO:0170034">
    <property type="term" value="P:L-amino acid biosynthetic process"/>
    <property type="evidence" value="ECO:0007669"/>
    <property type="project" value="UniProtKB-ARBA"/>
</dbReference>
<dbReference type="Gene3D" id="3.20.19.10">
    <property type="entry name" value="Aconitase, domain 4"/>
    <property type="match status" value="1"/>
</dbReference>
<comment type="caution">
    <text evidence="8">The sequence shown here is derived from an EMBL/GenBank/DDBJ whole genome shotgun (WGS) entry which is preliminary data.</text>
</comment>
<dbReference type="InterPro" id="IPR036008">
    <property type="entry name" value="Aconitase_4Fe-4S_dom"/>
</dbReference>
<dbReference type="Pfam" id="PF00330">
    <property type="entry name" value="Aconitase"/>
    <property type="match status" value="3"/>
</dbReference>
<dbReference type="GO" id="GO:0051536">
    <property type="term" value="F:iron-sulfur cluster binding"/>
    <property type="evidence" value="ECO:0007669"/>
    <property type="project" value="UniProtKB-KW"/>
</dbReference>